<feature type="transmembrane region" description="Helical" evidence="1">
    <location>
        <begin position="107"/>
        <end position="132"/>
    </location>
</feature>
<dbReference type="Proteomes" id="UP000320235">
    <property type="component" value="Unassembled WGS sequence"/>
</dbReference>
<keyword evidence="1" id="KW-0472">Membrane</keyword>
<feature type="transmembrane region" description="Helical" evidence="1">
    <location>
        <begin position="179"/>
        <end position="199"/>
    </location>
</feature>
<evidence type="ECO:0000313" key="2">
    <source>
        <dbReference type="EMBL" id="TQM25221.1"/>
    </source>
</evidence>
<dbReference type="EMBL" id="VFPE01000003">
    <property type="protein sequence ID" value="TQM25221.1"/>
    <property type="molecule type" value="Genomic_DNA"/>
</dbReference>
<dbReference type="InterPro" id="IPR006938">
    <property type="entry name" value="DUF624"/>
</dbReference>
<name>A0A543EUH5_9MICO</name>
<dbReference type="AlphaFoldDB" id="A0A543EUH5"/>
<comment type="caution">
    <text evidence="2">The sequence shown here is derived from an EMBL/GenBank/DDBJ whole genome shotgun (WGS) entry which is preliminary data.</text>
</comment>
<reference evidence="2 3" key="1">
    <citation type="submission" date="2019-06" db="EMBL/GenBank/DDBJ databases">
        <title>Sequencing the genomes of 1000 actinobacteria strains.</title>
        <authorList>
            <person name="Klenk H.-P."/>
        </authorList>
    </citation>
    <scope>NUCLEOTIDE SEQUENCE [LARGE SCALE GENOMIC DNA]</scope>
    <source>
        <strain evidence="2 3">DSM 105492</strain>
    </source>
</reference>
<protein>
    <submittedName>
        <fullName evidence="2">Putative membrane protein YesL</fullName>
    </submittedName>
</protein>
<feature type="transmembrane region" description="Helical" evidence="1">
    <location>
        <begin position="153"/>
        <end position="173"/>
    </location>
</feature>
<feature type="transmembrane region" description="Helical" evidence="1">
    <location>
        <begin position="22"/>
        <end position="48"/>
    </location>
</feature>
<evidence type="ECO:0000313" key="3">
    <source>
        <dbReference type="Proteomes" id="UP000320235"/>
    </source>
</evidence>
<dbReference type="RefSeq" id="WP_141895055.1">
    <property type="nucleotide sequence ID" value="NZ_BAABLH010000002.1"/>
</dbReference>
<dbReference type="Pfam" id="PF04854">
    <property type="entry name" value="DUF624"/>
    <property type="match status" value="1"/>
</dbReference>
<proteinExistence type="predicted"/>
<feature type="transmembrane region" description="Helical" evidence="1">
    <location>
        <begin position="75"/>
        <end position="95"/>
    </location>
</feature>
<keyword evidence="1" id="KW-0812">Transmembrane</keyword>
<accession>A0A543EUH5</accession>
<evidence type="ECO:0000256" key="1">
    <source>
        <dbReference type="SAM" id="Phobius"/>
    </source>
</evidence>
<sequence length="220" mass="24071">MAGIFAPDSTLMRFLTRIADLMILNVLFLVTSIPLVTLPASLTALSFVSLRIASDTDRTITGDFVRSFRQNFRQATALGLLVAAAGAALTAWYVVVTQLVTDGVARFVLLAVWFVLVFVALMWALYVFPYLATFEGSTREVLRNARLMSFRHPLAPLTVIVLSVLAAVVTIFSPQATGYGLLWLLIGFAAIAYLGALLFSRVFERYAPTPTTPSALEEED</sequence>
<organism evidence="2 3">
    <name type="scientific">Microbacterium kyungheense</name>
    <dbReference type="NCBI Taxonomy" id="1263636"/>
    <lineage>
        <taxon>Bacteria</taxon>
        <taxon>Bacillati</taxon>
        <taxon>Actinomycetota</taxon>
        <taxon>Actinomycetes</taxon>
        <taxon>Micrococcales</taxon>
        <taxon>Microbacteriaceae</taxon>
        <taxon>Microbacterium</taxon>
    </lineage>
</organism>
<gene>
    <name evidence="2" type="ORF">FB391_2685</name>
</gene>
<dbReference type="OrthoDB" id="7948871at2"/>
<keyword evidence="1" id="KW-1133">Transmembrane helix</keyword>
<keyword evidence="3" id="KW-1185">Reference proteome</keyword>